<protein>
    <recommendedName>
        <fullName evidence="10">Glycosyltransferase RgtA/B/C/D-like domain-containing protein</fullName>
    </recommendedName>
</protein>
<evidence type="ECO:0000259" key="10">
    <source>
        <dbReference type="Pfam" id="PF13231"/>
    </source>
</evidence>
<keyword evidence="4" id="KW-0808">Transferase</keyword>
<sequence>MSSPSVVSRLARTEAPTRPPGRTGGLAALLGLFGFLVSVAGSWQPSFWGDEAASVMSAERSIPGLFALLGNVDAVHGAYYLVLHVWIDLFGSSELSTRALSALAVGVATAGTFALARTLISTRVGVIAALVFAVLPRVTYMGAEARSTAIATAVAVWLTVLLVRLLRDRDLDAGTRFALWGGYSLLLAAGIYFFLYVLLLVPVLGLAVLLLTPNAGARMASLRAWVLATAAGLALAAPVMLASIEQRDQIAFIGRRPPIAVLTAAVYQWFGNTSLAILAWGLVLVAVVLVFAGLVVTGRGRFAVPMVESAGPNTRAALAVMLAWMILPSAALLIGTQLITPMYSLRYLSVCTPAAAIAIAVGIACLRPRWTQAAALVLIAALALPSYLDQRSEFGKNYGADLRQAAEVVRAGAQPGDAVVFDESVRPSRKPRLALHVYPDAFAGLNDVTLGRSFDSTDALWDVTLPLADVTDRLTGTDRVWVLQYEGSGENRRGDDIRSLQQLGFTVTSSTLLNRTLIIEMAR</sequence>
<evidence type="ECO:0000313" key="12">
    <source>
        <dbReference type="Proteomes" id="UP000297472"/>
    </source>
</evidence>
<dbReference type="PANTHER" id="PTHR33908">
    <property type="entry name" value="MANNOSYLTRANSFERASE YKCB-RELATED"/>
    <property type="match status" value="1"/>
</dbReference>
<evidence type="ECO:0000256" key="4">
    <source>
        <dbReference type="ARBA" id="ARBA00022679"/>
    </source>
</evidence>
<feature type="transmembrane region" description="Helical" evidence="9">
    <location>
        <begin position="147"/>
        <end position="166"/>
    </location>
</feature>
<comment type="subcellular location">
    <subcellularLocation>
        <location evidence="1">Cell membrane</location>
        <topology evidence="1">Multi-pass membrane protein</topology>
    </subcellularLocation>
</comment>
<dbReference type="GO" id="GO:0016763">
    <property type="term" value="F:pentosyltransferase activity"/>
    <property type="evidence" value="ECO:0007669"/>
    <property type="project" value="TreeGrafter"/>
</dbReference>
<feature type="transmembrane region" description="Helical" evidence="9">
    <location>
        <begin position="26"/>
        <end position="44"/>
    </location>
</feature>
<organism evidence="11 12">
    <name type="scientific">Cryobacterium cryoconiti</name>
    <dbReference type="NCBI Taxonomy" id="1259239"/>
    <lineage>
        <taxon>Bacteria</taxon>
        <taxon>Bacillati</taxon>
        <taxon>Actinomycetota</taxon>
        <taxon>Actinomycetes</taxon>
        <taxon>Micrococcales</taxon>
        <taxon>Microbacteriaceae</taxon>
        <taxon>Cryobacterium</taxon>
    </lineage>
</organism>
<feature type="region of interest" description="Disordered" evidence="8">
    <location>
        <begin position="1"/>
        <end position="22"/>
    </location>
</feature>
<evidence type="ECO:0000256" key="7">
    <source>
        <dbReference type="ARBA" id="ARBA00023136"/>
    </source>
</evidence>
<feature type="transmembrane region" description="Helical" evidence="9">
    <location>
        <begin position="186"/>
        <end position="212"/>
    </location>
</feature>
<keyword evidence="6 9" id="KW-1133">Transmembrane helix</keyword>
<feature type="transmembrane region" description="Helical" evidence="9">
    <location>
        <begin position="316"/>
        <end position="335"/>
    </location>
</feature>
<comment type="caution">
    <text evidence="11">The sequence shown here is derived from an EMBL/GenBank/DDBJ whole genome shotgun (WGS) entry which is preliminary data.</text>
</comment>
<dbReference type="InterPro" id="IPR038731">
    <property type="entry name" value="RgtA/B/C-like"/>
</dbReference>
<evidence type="ECO:0000256" key="3">
    <source>
        <dbReference type="ARBA" id="ARBA00022676"/>
    </source>
</evidence>
<feature type="transmembrane region" description="Helical" evidence="9">
    <location>
        <begin position="122"/>
        <end position="140"/>
    </location>
</feature>
<evidence type="ECO:0000256" key="9">
    <source>
        <dbReference type="SAM" id="Phobius"/>
    </source>
</evidence>
<dbReference type="Proteomes" id="UP000297472">
    <property type="component" value="Unassembled WGS sequence"/>
</dbReference>
<accession>A0A4Y8JVM7</accession>
<feature type="transmembrane region" description="Helical" evidence="9">
    <location>
        <begin position="224"/>
        <end position="244"/>
    </location>
</feature>
<keyword evidence="12" id="KW-1185">Reference proteome</keyword>
<feature type="transmembrane region" description="Helical" evidence="9">
    <location>
        <begin position="277"/>
        <end position="296"/>
    </location>
</feature>
<dbReference type="OrthoDB" id="5318634at2"/>
<keyword evidence="7 9" id="KW-0472">Membrane</keyword>
<dbReference type="GO" id="GO:0005886">
    <property type="term" value="C:plasma membrane"/>
    <property type="evidence" value="ECO:0007669"/>
    <property type="project" value="UniProtKB-SubCell"/>
</dbReference>
<dbReference type="EMBL" id="SOHA01000034">
    <property type="protein sequence ID" value="TFD29052.1"/>
    <property type="molecule type" value="Genomic_DNA"/>
</dbReference>
<evidence type="ECO:0000313" key="11">
    <source>
        <dbReference type="EMBL" id="TFD29052.1"/>
    </source>
</evidence>
<keyword evidence="2" id="KW-1003">Cell membrane</keyword>
<dbReference type="AlphaFoldDB" id="A0A4Y8JVM7"/>
<dbReference type="InterPro" id="IPR050297">
    <property type="entry name" value="LipidA_mod_glycosyltrf_83"/>
</dbReference>
<proteinExistence type="predicted"/>
<evidence type="ECO:0000256" key="5">
    <source>
        <dbReference type="ARBA" id="ARBA00022692"/>
    </source>
</evidence>
<keyword evidence="3" id="KW-0328">Glycosyltransferase</keyword>
<dbReference type="PANTHER" id="PTHR33908:SF3">
    <property type="entry name" value="UNDECAPRENYL PHOSPHATE-ALPHA-4-AMINO-4-DEOXY-L-ARABINOSE ARABINOSYL TRANSFERASE"/>
    <property type="match status" value="1"/>
</dbReference>
<evidence type="ECO:0000256" key="1">
    <source>
        <dbReference type="ARBA" id="ARBA00004651"/>
    </source>
</evidence>
<evidence type="ECO:0000256" key="6">
    <source>
        <dbReference type="ARBA" id="ARBA00022989"/>
    </source>
</evidence>
<evidence type="ECO:0000256" key="2">
    <source>
        <dbReference type="ARBA" id="ARBA00022475"/>
    </source>
</evidence>
<keyword evidence="5 9" id="KW-0812">Transmembrane</keyword>
<dbReference type="Pfam" id="PF13231">
    <property type="entry name" value="PMT_2"/>
    <property type="match status" value="1"/>
</dbReference>
<name>A0A4Y8JVM7_9MICO</name>
<dbReference type="GO" id="GO:0009103">
    <property type="term" value="P:lipopolysaccharide biosynthetic process"/>
    <property type="evidence" value="ECO:0007669"/>
    <property type="project" value="UniProtKB-ARBA"/>
</dbReference>
<gene>
    <name evidence="11" type="ORF">E3T49_11295</name>
</gene>
<evidence type="ECO:0000256" key="8">
    <source>
        <dbReference type="SAM" id="MobiDB-lite"/>
    </source>
</evidence>
<dbReference type="GO" id="GO:0010041">
    <property type="term" value="P:response to iron(III) ion"/>
    <property type="evidence" value="ECO:0007669"/>
    <property type="project" value="TreeGrafter"/>
</dbReference>
<reference evidence="11 12" key="1">
    <citation type="submission" date="2019-03" db="EMBL/GenBank/DDBJ databases">
        <title>Genomics of glacier-inhabiting Cryobacterium strains.</title>
        <authorList>
            <person name="Liu Q."/>
            <person name="Xin Y.-H."/>
        </authorList>
    </citation>
    <scope>NUCLEOTIDE SEQUENCE [LARGE SCALE GENOMIC DNA]</scope>
    <source>
        <strain evidence="11 12">TMT1-51</strain>
    </source>
</reference>
<feature type="transmembrane region" description="Helical" evidence="9">
    <location>
        <begin position="347"/>
        <end position="364"/>
    </location>
</feature>
<feature type="domain" description="Glycosyltransferase RgtA/B/C/D-like" evidence="10">
    <location>
        <begin position="82"/>
        <end position="240"/>
    </location>
</feature>
<dbReference type="RefSeq" id="WP_134424998.1">
    <property type="nucleotide sequence ID" value="NZ_SOHA01000034.1"/>
</dbReference>